<dbReference type="InterPro" id="IPR014227">
    <property type="entry name" value="YtvI-like"/>
</dbReference>
<accession>A0A4Y7RSI3</accession>
<sequence>MIINVAILVATLIIAAIAFKLVIPYLLPFVLGLILAVAIDPVVNLFLRFKISRTAATAMAMLVTLSILGIIIWLAISTLIVELARFLANLPHFTRVIETQSILFAEKLQSVTEGLPPEFAGHFNKNIENLTAALSDKLSMLIKDTLEYITTLPTLFLIVVIMLIATFFLSKDLVKIKNRVASLIPREFHSKLRIMTDHLYWASIGFIKAQIILSIISALVIMVGLLFLHTDYIVTISLLGGLFSPVPVLGVGAVFIPLIVFNLMTGNNFLALWLLVLFAIVVVIKHSLEPKILGENMGIDPLSVLISLYAGYELLGVYGFILGPFTLITYNALLKAKAFAWIFQEGVRPAAYQDPDSDE</sequence>
<gene>
    <name evidence="7" type="ORF">Pmgp_01475</name>
</gene>
<dbReference type="PANTHER" id="PTHR21716">
    <property type="entry name" value="TRANSMEMBRANE PROTEIN"/>
    <property type="match status" value="1"/>
</dbReference>
<evidence type="ECO:0000256" key="2">
    <source>
        <dbReference type="ARBA" id="ARBA00009773"/>
    </source>
</evidence>
<name>A0A4Y7RSI3_9FIRM</name>
<feature type="transmembrane region" description="Helical" evidence="6">
    <location>
        <begin position="308"/>
        <end position="333"/>
    </location>
</feature>
<feature type="transmembrane region" description="Helical" evidence="6">
    <location>
        <begin position="5"/>
        <end position="23"/>
    </location>
</feature>
<evidence type="ECO:0000256" key="5">
    <source>
        <dbReference type="ARBA" id="ARBA00023136"/>
    </source>
</evidence>
<evidence type="ECO:0000256" key="3">
    <source>
        <dbReference type="ARBA" id="ARBA00022692"/>
    </source>
</evidence>
<feature type="transmembrane region" description="Helical" evidence="6">
    <location>
        <begin position="29"/>
        <end position="47"/>
    </location>
</feature>
<dbReference type="InterPro" id="IPR002549">
    <property type="entry name" value="AI-2E-like"/>
</dbReference>
<evidence type="ECO:0000256" key="6">
    <source>
        <dbReference type="SAM" id="Phobius"/>
    </source>
</evidence>
<dbReference type="PANTHER" id="PTHR21716:SF68">
    <property type="entry name" value="TRANSPORT PROTEIN YTVI-RELATED"/>
    <property type="match status" value="1"/>
</dbReference>
<feature type="transmembrane region" description="Helical" evidence="6">
    <location>
        <begin position="59"/>
        <end position="81"/>
    </location>
</feature>
<dbReference type="Proteomes" id="UP000297597">
    <property type="component" value="Unassembled WGS sequence"/>
</dbReference>
<evidence type="ECO:0000256" key="1">
    <source>
        <dbReference type="ARBA" id="ARBA00004141"/>
    </source>
</evidence>
<dbReference type="Pfam" id="PF01594">
    <property type="entry name" value="AI-2E_transport"/>
    <property type="match status" value="1"/>
</dbReference>
<comment type="subcellular location">
    <subcellularLocation>
        <location evidence="1">Membrane</location>
        <topology evidence="1">Multi-pass membrane protein</topology>
    </subcellularLocation>
</comment>
<organism evidence="7 8">
    <name type="scientific">Pelotomaculum propionicicum</name>
    <dbReference type="NCBI Taxonomy" id="258475"/>
    <lineage>
        <taxon>Bacteria</taxon>
        <taxon>Bacillati</taxon>
        <taxon>Bacillota</taxon>
        <taxon>Clostridia</taxon>
        <taxon>Eubacteriales</taxon>
        <taxon>Desulfotomaculaceae</taxon>
        <taxon>Pelotomaculum</taxon>
    </lineage>
</organism>
<evidence type="ECO:0008006" key="9">
    <source>
        <dbReference type="Google" id="ProtNLM"/>
    </source>
</evidence>
<protein>
    <recommendedName>
        <fullName evidence="9">AI-2 transport protein TqsA</fullName>
    </recommendedName>
</protein>
<evidence type="ECO:0000313" key="7">
    <source>
        <dbReference type="EMBL" id="TEB11679.1"/>
    </source>
</evidence>
<keyword evidence="5 6" id="KW-0472">Membrane</keyword>
<feature type="transmembrane region" description="Helical" evidence="6">
    <location>
        <begin position="199"/>
        <end position="227"/>
    </location>
</feature>
<evidence type="ECO:0000256" key="4">
    <source>
        <dbReference type="ARBA" id="ARBA00022989"/>
    </source>
</evidence>
<keyword evidence="8" id="KW-1185">Reference proteome</keyword>
<dbReference type="EMBL" id="QFFZ01000012">
    <property type="protein sequence ID" value="TEB11679.1"/>
    <property type="molecule type" value="Genomic_DNA"/>
</dbReference>
<feature type="transmembrane region" description="Helical" evidence="6">
    <location>
        <begin position="233"/>
        <end position="261"/>
    </location>
</feature>
<proteinExistence type="inferred from homology"/>
<dbReference type="GO" id="GO:0016020">
    <property type="term" value="C:membrane"/>
    <property type="evidence" value="ECO:0007669"/>
    <property type="project" value="UniProtKB-SubCell"/>
</dbReference>
<comment type="caution">
    <text evidence="7">The sequence shown here is derived from an EMBL/GenBank/DDBJ whole genome shotgun (WGS) entry which is preliminary data.</text>
</comment>
<reference evidence="7 8" key="1">
    <citation type="journal article" date="2018" name="Environ. Microbiol.">
        <title>Novel energy conservation strategies and behaviour of Pelotomaculum schinkii driving syntrophic propionate catabolism.</title>
        <authorList>
            <person name="Hidalgo-Ahumada C.A.P."/>
            <person name="Nobu M.K."/>
            <person name="Narihiro T."/>
            <person name="Tamaki H."/>
            <person name="Liu W.T."/>
            <person name="Kamagata Y."/>
            <person name="Stams A.J.M."/>
            <person name="Imachi H."/>
            <person name="Sousa D.Z."/>
        </authorList>
    </citation>
    <scope>NUCLEOTIDE SEQUENCE [LARGE SCALE GENOMIC DNA]</scope>
    <source>
        <strain evidence="7 8">MGP</strain>
    </source>
</reference>
<dbReference type="NCBIfam" id="TIGR02872">
    <property type="entry name" value="spore_ytvI"/>
    <property type="match status" value="1"/>
</dbReference>
<dbReference type="AlphaFoldDB" id="A0A4Y7RSI3"/>
<keyword evidence="4 6" id="KW-1133">Transmembrane helix</keyword>
<feature type="transmembrane region" description="Helical" evidence="6">
    <location>
        <begin position="148"/>
        <end position="169"/>
    </location>
</feature>
<evidence type="ECO:0000313" key="8">
    <source>
        <dbReference type="Proteomes" id="UP000297597"/>
    </source>
</evidence>
<dbReference type="GO" id="GO:0055085">
    <property type="term" value="P:transmembrane transport"/>
    <property type="evidence" value="ECO:0007669"/>
    <property type="project" value="TreeGrafter"/>
</dbReference>
<feature type="transmembrane region" description="Helical" evidence="6">
    <location>
        <begin position="268"/>
        <end position="288"/>
    </location>
</feature>
<comment type="similarity">
    <text evidence="2">Belongs to the autoinducer-2 exporter (AI-2E) (TC 2.A.86) family.</text>
</comment>
<keyword evidence="3 6" id="KW-0812">Transmembrane</keyword>